<evidence type="ECO:0000313" key="1">
    <source>
        <dbReference type="EMBL" id="CUN87278.1"/>
    </source>
</evidence>
<name>A0A174AIF7_PHOVU</name>
<gene>
    <name evidence="1" type="ORF">ERS852457_00955</name>
</gene>
<dbReference type="Proteomes" id="UP000095333">
    <property type="component" value="Unassembled WGS sequence"/>
</dbReference>
<dbReference type="AlphaFoldDB" id="A0A174AIF7"/>
<evidence type="ECO:0000313" key="2">
    <source>
        <dbReference type="Proteomes" id="UP000095333"/>
    </source>
</evidence>
<sequence>MSNCWHGNNCHINNQLYNVPILMKRISRFAILASIVLGALEIGCNHNGTSTTKQNTTKISKVQENLINDGWYIPQSIPSGELPKEYGVKSKFGQQDNYFDIKIGSGCDVAIKIVNKANEQCIRYVFVPENTTANIQMIPQGLYYLKLAYGKDWMEYDNGNGIVEGKFTANVSYDKSIDVFDFGKKNSSTIISYVLQINIKDSCLQNNFETVSISEAEFMK</sequence>
<accession>A0A174AIF7</accession>
<proteinExistence type="predicted"/>
<organism evidence="1 2">
    <name type="scientific">Phocaeicola vulgatus</name>
    <name type="common">Bacteroides vulgatus</name>
    <dbReference type="NCBI Taxonomy" id="821"/>
    <lineage>
        <taxon>Bacteria</taxon>
        <taxon>Pseudomonadati</taxon>
        <taxon>Bacteroidota</taxon>
        <taxon>Bacteroidia</taxon>
        <taxon>Bacteroidales</taxon>
        <taxon>Bacteroidaceae</taxon>
        <taxon>Phocaeicola</taxon>
    </lineage>
</organism>
<reference evidence="1 2" key="1">
    <citation type="submission" date="2015-09" db="EMBL/GenBank/DDBJ databases">
        <authorList>
            <consortium name="Pathogen Informatics"/>
        </authorList>
    </citation>
    <scope>NUCLEOTIDE SEQUENCE [LARGE SCALE GENOMIC DNA]</scope>
    <source>
        <strain evidence="1 2">2789STDY5834842</strain>
    </source>
</reference>
<dbReference type="EMBL" id="CYZI01000003">
    <property type="protein sequence ID" value="CUN87278.1"/>
    <property type="molecule type" value="Genomic_DNA"/>
</dbReference>
<protein>
    <submittedName>
        <fullName evidence="1">Uncharacterized protein</fullName>
    </submittedName>
</protein>